<evidence type="ECO:0000259" key="6">
    <source>
        <dbReference type="PROSITE" id="PS50111"/>
    </source>
</evidence>
<accession>A0A2T4Z676</accession>
<reference evidence="8 9" key="1">
    <citation type="submission" date="2018-04" db="EMBL/GenBank/DDBJ databases">
        <title>Genomic Encyclopedia of Archaeal and Bacterial Type Strains, Phase II (KMG-II): from individual species to whole genera.</title>
        <authorList>
            <person name="Goeker M."/>
        </authorList>
    </citation>
    <scope>NUCLEOTIDE SEQUENCE [LARGE SCALE GENOMIC DNA]</scope>
    <source>
        <strain evidence="8 9">DSM 25521</strain>
    </source>
</reference>
<dbReference type="InterPro" id="IPR004090">
    <property type="entry name" value="Chemotax_Me-accpt_rcpt"/>
</dbReference>
<proteinExistence type="inferred from homology"/>
<organism evidence="8 9">
    <name type="scientific">Phreatobacter oligotrophus</name>
    <dbReference type="NCBI Taxonomy" id="1122261"/>
    <lineage>
        <taxon>Bacteria</taxon>
        <taxon>Pseudomonadati</taxon>
        <taxon>Pseudomonadota</taxon>
        <taxon>Alphaproteobacteria</taxon>
        <taxon>Hyphomicrobiales</taxon>
        <taxon>Phreatobacteraceae</taxon>
        <taxon>Phreatobacter</taxon>
    </lineage>
</organism>
<evidence type="ECO:0000256" key="1">
    <source>
        <dbReference type="ARBA" id="ARBA00023224"/>
    </source>
</evidence>
<evidence type="ECO:0000256" key="2">
    <source>
        <dbReference type="ARBA" id="ARBA00029447"/>
    </source>
</evidence>
<dbReference type="Pfam" id="PF00015">
    <property type="entry name" value="MCPsignal"/>
    <property type="match status" value="1"/>
</dbReference>
<feature type="coiled-coil region" evidence="4">
    <location>
        <begin position="263"/>
        <end position="291"/>
    </location>
</feature>
<dbReference type="PROSITE" id="PS50885">
    <property type="entry name" value="HAMP"/>
    <property type="match status" value="1"/>
</dbReference>
<sequence>MSLGSFRITTKILTIAIALNMALVGVGAIGVMSLRQLSADSAAAADIVRVVVASPRINQNLVAINRAEFAIAANPSPDFIREVAGEIAREADQARERFGVIRTLPVPAIQEAVRKAEEAFAAAKARSDATIAFASTVRGAATLEQRERLAALALASKESSSTARSLLVETTNMILAHSQGIVGEVRATADARTTLLAIIIAAAIVAGIALALLIGQVGISRPIGRLNAVLGELAKGNYQVAAYGADRKDEVGDIARAAETFRANGMETERLRAEQEAAKAAEAEKQRAMMHELADRFETAVGGIVDMVSAAATEMQATATQLSASAQEASAQSTSVASAAEEAGANVTAVAGSAEELGASVQEIGRQVEQSAGLARSAVDEADATRSIVAELTDGAARIGAIVEMISTIAAQTNLLALNATIEAARAGEAGKGFAVVAAEVKGLASQTAKATSEIGAQIVAIQQTTGKAVQAIAGITASIGSIHQATSSIASAVEQQGSATREIVASVSQASTGTNEVSAAITSVAQAAAETGHGASQVLTASSDLARQAERLSAEVRQFLATVRAA</sequence>
<evidence type="ECO:0000256" key="4">
    <source>
        <dbReference type="SAM" id="Coils"/>
    </source>
</evidence>
<keyword evidence="4" id="KW-0175">Coiled coil</keyword>
<dbReference type="GO" id="GO:0004888">
    <property type="term" value="F:transmembrane signaling receptor activity"/>
    <property type="evidence" value="ECO:0007669"/>
    <property type="project" value="InterPro"/>
</dbReference>
<evidence type="ECO:0000256" key="5">
    <source>
        <dbReference type="SAM" id="Phobius"/>
    </source>
</evidence>
<dbReference type="SMART" id="SM00283">
    <property type="entry name" value="MA"/>
    <property type="match status" value="1"/>
</dbReference>
<dbReference type="PANTHER" id="PTHR32089">
    <property type="entry name" value="METHYL-ACCEPTING CHEMOTAXIS PROTEIN MCPB"/>
    <property type="match status" value="1"/>
</dbReference>
<comment type="caution">
    <text evidence="8">The sequence shown here is derived from an EMBL/GenBank/DDBJ whole genome shotgun (WGS) entry which is preliminary data.</text>
</comment>
<dbReference type="GO" id="GO:0007165">
    <property type="term" value="P:signal transduction"/>
    <property type="evidence" value="ECO:0007669"/>
    <property type="project" value="UniProtKB-KW"/>
</dbReference>
<dbReference type="InterPro" id="IPR004089">
    <property type="entry name" value="MCPsignal_dom"/>
</dbReference>
<feature type="domain" description="Methyl-accepting transducer" evidence="6">
    <location>
        <begin position="304"/>
        <end position="533"/>
    </location>
</feature>
<evidence type="ECO:0000259" key="7">
    <source>
        <dbReference type="PROSITE" id="PS50885"/>
    </source>
</evidence>
<dbReference type="InterPro" id="IPR003660">
    <property type="entry name" value="HAMP_dom"/>
</dbReference>
<keyword evidence="5" id="KW-0812">Transmembrane</keyword>
<gene>
    <name evidence="8" type="ORF">C8P69_104445</name>
</gene>
<dbReference type="RefSeq" id="WP_245902005.1">
    <property type="nucleotide sequence ID" value="NZ_PZZL01000004.1"/>
</dbReference>
<dbReference type="GO" id="GO:0016020">
    <property type="term" value="C:membrane"/>
    <property type="evidence" value="ECO:0007669"/>
    <property type="project" value="InterPro"/>
</dbReference>
<dbReference type="GO" id="GO:0006935">
    <property type="term" value="P:chemotaxis"/>
    <property type="evidence" value="ECO:0007669"/>
    <property type="project" value="InterPro"/>
</dbReference>
<evidence type="ECO:0000256" key="3">
    <source>
        <dbReference type="PROSITE-ProRule" id="PRU00284"/>
    </source>
</evidence>
<feature type="domain" description="HAMP" evidence="7">
    <location>
        <begin position="217"/>
        <end position="270"/>
    </location>
</feature>
<keyword evidence="5" id="KW-0472">Membrane</keyword>
<protein>
    <submittedName>
        <fullName evidence="8">Methyl-accepting chemotaxis protein</fullName>
    </submittedName>
</protein>
<dbReference type="EMBL" id="PZZL01000004">
    <property type="protein sequence ID" value="PTM57391.1"/>
    <property type="molecule type" value="Genomic_DNA"/>
</dbReference>
<name>A0A2T4Z676_9HYPH</name>
<evidence type="ECO:0000313" key="8">
    <source>
        <dbReference type="EMBL" id="PTM57391.1"/>
    </source>
</evidence>
<dbReference type="SUPFAM" id="SSF58104">
    <property type="entry name" value="Methyl-accepting chemotaxis protein (MCP) signaling domain"/>
    <property type="match status" value="1"/>
</dbReference>
<dbReference type="PRINTS" id="PR00260">
    <property type="entry name" value="CHEMTRNSDUCR"/>
</dbReference>
<evidence type="ECO:0000313" key="9">
    <source>
        <dbReference type="Proteomes" id="UP000241808"/>
    </source>
</evidence>
<dbReference type="PANTHER" id="PTHR32089:SF112">
    <property type="entry name" value="LYSOZYME-LIKE PROTEIN-RELATED"/>
    <property type="match status" value="1"/>
</dbReference>
<dbReference type="Gene3D" id="6.10.340.10">
    <property type="match status" value="1"/>
</dbReference>
<keyword evidence="9" id="KW-1185">Reference proteome</keyword>
<keyword evidence="1 3" id="KW-0807">Transducer</keyword>
<dbReference type="AlphaFoldDB" id="A0A2T4Z676"/>
<feature type="transmembrane region" description="Helical" evidence="5">
    <location>
        <begin position="195"/>
        <end position="215"/>
    </location>
</feature>
<dbReference type="PROSITE" id="PS50111">
    <property type="entry name" value="CHEMOTAXIS_TRANSDUC_2"/>
    <property type="match status" value="1"/>
</dbReference>
<comment type="similarity">
    <text evidence="2">Belongs to the methyl-accepting chemotaxis (MCP) protein family.</text>
</comment>
<dbReference type="Proteomes" id="UP000241808">
    <property type="component" value="Unassembled WGS sequence"/>
</dbReference>
<dbReference type="Gene3D" id="1.10.287.950">
    <property type="entry name" value="Methyl-accepting chemotaxis protein"/>
    <property type="match status" value="1"/>
</dbReference>
<feature type="transmembrane region" description="Helical" evidence="5">
    <location>
        <begin position="12"/>
        <end position="34"/>
    </location>
</feature>
<keyword evidence="5" id="KW-1133">Transmembrane helix</keyword>